<evidence type="ECO:0000256" key="1">
    <source>
        <dbReference type="ARBA" id="ARBA00004389"/>
    </source>
</evidence>
<sequence>MADANYGLNGEMTDEQASYLTLSSYGTNFLMNYGWYLVGLGIFYLIYRDKINKYLDDWYTRREEQKYAEKYHKNPDLARERLEALTAARQKMQEELNQKAKEAEERRKEREEQKRLEREKLLTGHKLGGSSSQSPYKKEYNPLMGDGGSSYRPPKKSCCKKGGCG</sequence>
<dbReference type="Pfam" id="PF06936">
    <property type="entry name" value="Selenoprotein_S"/>
    <property type="match status" value="1"/>
</dbReference>
<feature type="region of interest" description="Disordered" evidence="10">
    <location>
        <begin position="93"/>
        <end position="165"/>
    </location>
</feature>
<evidence type="ECO:0000313" key="13">
    <source>
        <dbReference type="Proteomes" id="UP000494040"/>
    </source>
</evidence>
<evidence type="ECO:0000256" key="4">
    <source>
        <dbReference type="ARBA" id="ARBA00022490"/>
    </source>
</evidence>
<comment type="subcellular location">
    <subcellularLocation>
        <location evidence="2">Cytoplasm</location>
    </subcellularLocation>
    <subcellularLocation>
        <location evidence="1">Endoplasmic reticulum membrane</location>
        <topology evidence="1">Single-pass membrane protein</topology>
    </subcellularLocation>
</comment>
<dbReference type="GO" id="GO:0036513">
    <property type="term" value="C:Derlin-1 retrotranslocation complex"/>
    <property type="evidence" value="ECO:0007669"/>
    <property type="project" value="TreeGrafter"/>
</dbReference>
<keyword evidence="7" id="KW-0712">Selenocysteine</keyword>
<dbReference type="RefSeq" id="XP_014244034.1">
    <property type="nucleotide sequence ID" value="XM_014388548.2"/>
</dbReference>
<evidence type="ECO:0000256" key="2">
    <source>
        <dbReference type="ARBA" id="ARBA00004496"/>
    </source>
</evidence>
<protein>
    <recommendedName>
        <fullName evidence="14">Selenoprotein S</fullName>
    </recommendedName>
</protein>
<proteinExistence type="inferred from homology"/>
<evidence type="ECO:0000256" key="3">
    <source>
        <dbReference type="ARBA" id="ARBA00011034"/>
    </source>
</evidence>
<dbReference type="GO" id="GO:0030970">
    <property type="term" value="P:retrograde protein transport, ER to cytosol"/>
    <property type="evidence" value="ECO:0007669"/>
    <property type="project" value="TreeGrafter"/>
</dbReference>
<feature type="compositionally biased region" description="Basic and acidic residues" evidence="10">
    <location>
        <begin position="93"/>
        <end position="122"/>
    </location>
</feature>
<dbReference type="AlphaFoldDB" id="A0A8I6RHK2"/>
<dbReference type="GO" id="GO:0036502">
    <property type="term" value="C:Derlin-1-VIMP complex"/>
    <property type="evidence" value="ECO:0007669"/>
    <property type="project" value="TreeGrafter"/>
</dbReference>
<evidence type="ECO:0000256" key="10">
    <source>
        <dbReference type="SAM" id="MobiDB-lite"/>
    </source>
</evidence>
<comment type="similarity">
    <text evidence="3">Belongs to the selenoprotein S family.</text>
</comment>
<dbReference type="InterPro" id="IPR009703">
    <property type="entry name" value="Selenoprotein_S"/>
</dbReference>
<keyword evidence="6" id="KW-0256">Endoplasmic reticulum</keyword>
<dbReference type="OrthoDB" id="75792at2759"/>
<evidence type="ECO:0000256" key="11">
    <source>
        <dbReference type="SAM" id="Phobius"/>
    </source>
</evidence>
<evidence type="ECO:0000256" key="6">
    <source>
        <dbReference type="ARBA" id="ARBA00022824"/>
    </source>
</evidence>
<dbReference type="OMA" id="KIAMWEN"/>
<feature type="transmembrane region" description="Helical" evidence="11">
    <location>
        <begin position="29"/>
        <end position="47"/>
    </location>
</feature>
<evidence type="ECO:0000256" key="9">
    <source>
        <dbReference type="ARBA" id="ARBA00023136"/>
    </source>
</evidence>
<dbReference type="Proteomes" id="UP000494040">
    <property type="component" value="Unassembled WGS sequence"/>
</dbReference>
<evidence type="ECO:0000256" key="7">
    <source>
        <dbReference type="ARBA" id="ARBA00022933"/>
    </source>
</evidence>
<organism evidence="12 13">
    <name type="scientific">Cimex lectularius</name>
    <name type="common">Bed bug</name>
    <name type="synonym">Acanthia lectularia</name>
    <dbReference type="NCBI Taxonomy" id="79782"/>
    <lineage>
        <taxon>Eukaryota</taxon>
        <taxon>Metazoa</taxon>
        <taxon>Ecdysozoa</taxon>
        <taxon>Arthropoda</taxon>
        <taxon>Hexapoda</taxon>
        <taxon>Insecta</taxon>
        <taxon>Pterygota</taxon>
        <taxon>Neoptera</taxon>
        <taxon>Paraneoptera</taxon>
        <taxon>Hemiptera</taxon>
        <taxon>Heteroptera</taxon>
        <taxon>Panheteroptera</taxon>
        <taxon>Cimicomorpha</taxon>
        <taxon>Cimicidae</taxon>
        <taxon>Cimex</taxon>
    </lineage>
</organism>
<reference evidence="12" key="1">
    <citation type="submission" date="2022-01" db="UniProtKB">
        <authorList>
            <consortium name="EnsemblMetazoa"/>
        </authorList>
    </citation>
    <scope>IDENTIFICATION</scope>
</reference>
<dbReference type="PANTHER" id="PTHR28621:SF1">
    <property type="entry name" value="SELENOPROTEIN S"/>
    <property type="match status" value="1"/>
</dbReference>
<keyword evidence="4" id="KW-0963">Cytoplasm</keyword>
<evidence type="ECO:0000313" key="12">
    <source>
        <dbReference type="EnsemblMetazoa" id="XP_014244034.1"/>
    </source>
</evidence>
<accession>A0A8I6RHK2</accession>
<name>A0A8I6RHK2_CIMLE</name>
<dbReference type="GO" id="GO:0030968">
    <property type="term" value="P:endoplasmic reticulum unfolded protein response"/>
    <property type="evidence" value="ECO:0007669"/>
    <property type="project" value="TreeGrafter"/>
</dbReference>
<dbReference type="KEGG" id="clec:106663609"/>
<dbReference type="PANTHER" id="PTHR28621">
    <property type="entry name" value="SELENOPROTEIN S"/>
    <property type="match status" value="1"/>
</dbReference>
<evidence type="ECO:0000256" key="5">
    <source>
        <dbReference type="ARBA" id="ARBA00022692"/>
    </source>
</evidence>
<keyword evidence="5 11" id="KW-0812">Transmembrane</keyword>
<keyword evidence="13" id="KW-1185">Reference proteome</keyword>
<dbReference type="GeneID" id="106663609"/>
<keyword evidence="9 11" id="KW-0472">Membrane</keyword>
<dbReference type="EnsemblMetazoa" id="XM_014388548.2">
    <property type="protein sequence ID" value="XP_014244034.1"/>
    <property type="gene ID" value="LOC106663609"/>
</dbReference>
<evidence type="ECO:0008006" key="14">
    <source>
        <dbReference type="Google" id="ProtNLM"/>
    </source>
</evidence>
<keyword evidence="8 11" id="KW-1133">Transmembrane helix</keyword>
<evidence type="ECO:0000256" key="8">
    <source>
        <dbReference type="ARBA" id="ARBA00022989"/>
    </source>
</evidence>
<dbReference type="Gene3D" id="6.10.250.2950">
    <property type="match status" value="1"/>
</dbReference>